<organism evidence="2 3">
    <name type="scientific">Cimex lectularius</name>
    <name type="common">Bed bug</name>
    <name type="synonym">Acanthia lectularia</name>
    <dbReference type="NCBI Taxonomy" id="79782"/>
    <lineage>
        <taxon>Eukaryota</taxon>
        <taxon>Metazoa</taxon>
        <taxon>Ecdysozoa</taxon>
        <taxon>Arthropoda</taxon>
        <taxon>Hexapoda</taxon>
        <taxon>Insecta</taxon>
        <taxon>Pterygota</taxon>
        <taxon>Neoptera</taxon>
        <taxon>Paraneoptera</taxon>
        <taxon>Hemiptera</taxon>
        <taxon>Heteroptera</taxon>
        <taxon>Panheteroptera</taxon>
        <taxon>Cimicomorpha</taxon>
        <taxon>Cimicidae</taxon>
        <taxon>Cimex</taxon>
    </lineage>
</organism>
<dbReference type="InterPro" id="IPR011705">
    <property type="entry name" value="BACK"/>
</dbReference>
<dbReference type="PANTHER" id="PTHR45774">
    <property type="entry name" value="BTB/POZ DOMAIN-CONTAINING"/>
    <property type="match status" value="1"/>
</dbReference>
<evidence type="ECO:0000259" key="1">
    <source>
        <dbReference type="PROSITE" id="PS50097"/>
    </source>
</evidence>
<dbReference type="Proteomes" id="UP000494040">
    <property type="component" value="Unassembled WGS sequence"/>
</dbReference>
<dbReference type="GO" id="GO:0000932">
    <property type="term" value="C:P-body"/>
    <property type="evidence" value="ECO:0007669"/>
    <property type="project" value="TreeGrafter"/>
</dbReference>
<dbReference type="Gene3D" id="1.25.40.420">
    <property type="match status" value="1"/>
</dbReference>
<dbReference type="GeneID" id="106662200"/>
<dbReference type="SUPFAM" id="SSF54695">
    <property type="entry name" value="POZ domain"/>
    <property type="match status" value="1"/>
</dbReference>
<dbReference type="Pfam" id="PF07707">
    <property type="entry name" value="BACK"/>
    <property type="match status" value="1"/>
</dbReference>
<dbReference type="GO" id="GO:0005829">
    <property type="term" value="C:cytosol"/>
    <property type="evidence" value="ECO:0007669"/>
    <property type="project" value="TreeGrafter"/>
</dbReference>
<dbReference type="OrthoDB" id="6605118at2759"/>
<accession>A0A8I6R9K1</accession>
<dbReference type="SMART" id="SM00875">
    <property type="entry name" value="BACK"/>
    <property type="match status" value="1"/>
</dbReference>
<dbReference type="PROSITE" id="PS50097">
    <property type="entry name" value="BTB"/>
    <property type="match status" value="1"/>
</dbReference>
<evidence type="ECO:0000313" key="2">
    <source>
        <dbReference type="EnsemblMetazoa" id="XP_014241566.1"/>
    </source>
</evidence>
<reference evidence="2" key="1">
    <citation type="submission" date="2022-01" db="UniProtKB">
        <authorList>
            <consortium name="EnsemblMetazoa"/>
        </authorList>
    </citation>
    <scope>IDENTIFICATION</scope>
</reference>
<dbReference type="Pfam" id="PF00651">
    <property type="entry name" value="BTB"/>
    <property type="match status" value="1"/>
</dbReference>
<dbReference type="CDD" id="cd18186">
    <property type="entry name" value="BTB_POZ_ZBTB_KLHL-like"/>
    <property type="match status" value="1"/>
</dbReference>
<evidence type="ECO:0000313" key="3">
    <source>
        <dbReference type="Proteomes" id="UP000494040"/>
    </source>
</evidence>
<dbReference type="EnsemblMetazoa" id="XM_014386080.2">
    <property type="protein sequence ID" value="XP_014241566.1"/>
    <property type="gene ID" value="LOC106662200"/>
</dbReference>
<dbReference type="RefSeq" id="XP_014241566.1">
    <property type="nucleotide sequence ID" value="XM_014386080.2"/>
</dbReference>
<name>A0A8I6R9K1_CIMLE</name>
<dbReference type="Gene3D" id="3.30.710.10">
    <property type="entry name" value="Potassium Channel Kv1.1, Chain A"/>
    <property type="match status" value="1"/>
</dbReference>
<dbReference type="AlphaFoldDB" id="A0A8I6R9K1"/>
<dbReference type="KEGG" id="clec:106662200"/>
<protein>
    <recommendedName>
        <fullName evidence="1">BTB domain-containing protein</fullName>
    </recommendedName>
</protein>
<dbReference type="PANTHER" id="PTHR45774:SF3">
    <property type="entry name" value="BTB (POZ) DOMAIN-CONTAINING 2B-RELATED"/>
    <property type="match status" value="1"/>
</dbReference>
<dbReference type="GO" id="GO:0022008">
    <property type="term" value="P:neurogenesis"/>
    <property type="evidence" value="ECO:0007669"/>
    <property type="project" value="TreeGrafter"/>
</dbReference>
<feature type="domain" description="BTB" evidence="1">
    <location>
        <begin position="27"/>
        <end position="98"/>
    </location>
</feature>
<dbReference type="OMA" id="ICANREQ"/>
<sequence length="315" mass="36788">MSNSDWRDSNKSLSEKIKHIFQTFLYTDVVLVVCNGTEKKEFKVHELILRLASNVFDVALNGPFKESSTKTIEIHQIDPEIFNLFLEFIYFDKVLLTSVEQSIELYNVAHRYMTLPLKEFCLDYIRTSLDTSTACLGIEFAEFFIIEDLKLDCLEIIQERTECVVSNQNFLNATKETVITILSQDSLNIREIELFKAIEKWIRNMVSREGEQIKQDLCNTVVTKIRFLNMTPQEFTEGPVISGLLKDNQWPPILAHLASDECPLAFPEGFDRNYRCQFDHSNSNLSEYGRITPYRCNYGPTYHHNKKHLRKREYP</sequence>
<dbReference type="SMART" id="SM00225">
    <property type="entry name" value="BTB"/>
    <property type="match status" value="1"/>
</dbReference>
<dbReference type="InterPro" id="IPR000210">
    <property type="entry name" value="BTB/POZ_dom"/>
</dbReference>
<dbReference type="InterPro" id="IPR011333">
    <property type="entry name" value="SKP1/BTB/POZ_sf"/>
</dbReference>
<proteinExistence type="predicted"/>
<keyword evidence="3" id="KW-1185">Reference proteome</keyword>